<dbReference type="Proteomes" id="UP001065593">
    <property type="component" value="Unassembled WGS sequence"/>
</dbReference>
<evidence type="ECO:0000313" key="3">
    <source>
        <dbReference type="EMBL" id="GLC90192.1"/>
    </source>
</evidence>
<reference evidence="3" key="1">
    <citation type="submission" date="2022-08" db="EMBL/GenBank/DDBJ databases">
        <title>Draft genome sequence of Lysinibacillus sp. strain KH24.</title>
        <authorList>
            <person name="Kanbe H."/>
            <person name="Itoh H."/>
        </authorList>
    </citation>
    <scope>NUCLEOTIDE SEQUENCE</scope>
    <source>
        <strain evidence="3">KH24</strain>
    </source>
</reference>
<comment type="caution">
    <text evidence="3">The sequence shown here is derived from an EMBL/GenBank/DDBJ whole genome shotgun (WGS) entry which is preliminary data.</text>
</comment>
<dbReference type="PANTHER" id="PTHR46333">
    <property type="entry name" value="CYTOKINESIS PROTEIN 3"/>
    <property type="match status" value="1"/>
</dbReference>
<dbReference type="RefSeq" id="WP_264990105.1">
    <property type="nucleotide sequence ID" value="NZ_BRZA01000006.1"/>
</dbReference>
<dbReference type="InterPro" id="IPR002931">
    <property type="entry name" value="Transglutaminase-like"/>
</dbReference>
<feature type="chain" id="PRO_5045945424" description="Transglutaminase-like domain-containing protein" evidence="1">
    <location>
        <begin position="22"/>
        <end position="381"/>
    </location>
</feature>
<dbReference type="SMART" id="SM00460">
    <property type="entry name" value="TGc"/>
    <property type="match status" value="1"/>
</dbReference>
<evidence type="ECO:0000259" key="2">
    <source>
        <dbReference type="SMART" id="SM00460"/>
    </source>
</evidence>
<dbReference type="PANTHER" id="PTHR46333:SF2">
    <property type="entry name" value="CYTOKINESIS PROTEIN 3"/>
    <property type="match status" value="1"/>
</dbReference>
<keyword evidence="1" id="KW-0732">Signal</keyword>
<organism evidence="3 4">
    <name type="scientific">Lysinibacillus piscis</name>
    <dbReference type="NCBI Taxonomy" id="2518931"/>
    <lineage>
        <taxon>Bacteria</taxon>
        <taxon>Bacillati</taxon>
        <taxon>Bacillota</taxon>
        <taxon>Bacilli</taxon>
        <taxon>Bacillales</taxon>
        <taxon>Bacillaceae</taxon>
        <taxon>Lysinibacillus</taxon>
    </lineage>
</organism>
<dbReference type="SUPFAM" id="SSF63825">
    <property type="entry name" value="YWTD domain"/>
    <property type="match status" value="1"/>
</dbReference>
<protein>
    <recommendedName>
        <fullName evidence="2">Transglutaminase-like domain-containing protein</fullName>
    </recommendedName>
</protein>
<dbReference type="Gene3D" id="3.10.620.30">
    <property type="match status" value="1"/>
</dbReference>
<dbReference type="SUPFAM" id="SSF54001">
    <property type="entry name" value="Cysteine proteinases"/>
    <property type="match status" value="1"/>
</dbReference>
<dbReference type="EMBL" id="BRZA01000006">
    <property type="protein sequence ID" value="GLC90192.1"/>
    <property type="molecule type" value="Genomic_DNA"/>
</dbReference>
<feature type="domain" description="Transglutaminase-like" evidence="2">
    <location>
        <begin position="175"/>
        <end position="232"/>
    </location>
</feature>
<dbReference type="InterPro" id="IPR032485">
    <property type="entry name" value="LRP1-like_beta_prop"/>
</dbReference>
<dbReference type="InterPro" id="IPR038765">
    <property type="entry name" value="Papain-like_cys_pep_sf"/>
</dbReference>
<keyword evidence="4" id="KW-1185">Reference proteome</keyword>
<sequence length="381" mass="42629">MKKWLISSVALLLLSPLTVYAQSPNGNIVSSSMTIAQSETTTVSTWEQLTNAIVTKLNQFETTIRITYKGNMKNFEEKFVEAFEEAQQQAVYANGHMDNTTMSMDSAGNATYKVNYLTDAKKEVAVQQKIDKVLKTIIKPSMTEFEKVKAVNDYIVSNTTYGEDTIASPHSTYAVLFEGQAVCQGYALTAYQMLTQLGIQTQYVTGYVDGNEAHAWNLVHVGGQWYHLDTTWNDPLPNRIGAATYDYFLVTDAQLKKDHSWIAADYPAATSAKYSFMLGVDFGHQIGNIIYFSNTTDDDKLYKLDLASGKKTKVIDTRAIYITGAGNFLYYSDYSNGGYLAKLNLQTLKVETLVKQEVANLQIQGNELIYEMNGKKQKLKI</sequence>
<dbReference type="Pfam" id="PF01841">
    <property type="entry name" value="Transglut_core"/>
    <property type="match status" value="1"/>
</dbReference>
<name>A0ABQ5NP90_9BACI</name>
<dbReference type="InterPro" id="IPR052557">
    <property type="entry name" value="CAP/Cytokinesis_protein"/>
</dbReference>
<gene>
    <name evidence="3" type="ORF">LYSBPC_33190</name>
</gene>
<evidence type="ECO:0000313" key="4">
    <source>
        <dbReference type="Proteomes" id="UP001065593"/>
    </source>
</evidence>
<evidence type="ECO:0000256" key="1">
    <source>
        <dbReference type="SAM" id="SignalP"/>
    </source>
</evidence>
<proteinExistence type="predicted"/>
<dbReference type="Pfam" id="PF16472">
    <property type="entry name" value="DUF5050"/>
    <property type="match status" value="1"/>
</dbReference>
<accession>A0ABQ5NP90</accession>
<feature type="signal peptide" evidence="1">
    <location>
        <begin position="1"/>
        <end position="21"/>
    </location>
</feature>